<evidence type="ECO:0000313" key="2">
    <source>
        <dbReference type="EMBL" id="SUE34153.1"/>
    </source>
</evidence>
<evidence type="ECO:0000313" key="3">
    <source>
        <dbReference type="Proteomes" id="UP000255233"/>
    </source>
</evidence>
<organism evidence="2 3">
    <name type="scientific">Rikenella microfusus</name>
    <dbReference type="NCBI Taxonomy" id="28139"/>
    <lineage>
        <taxon>Bacteria</taxon>
        <taxon>Pseudomonadati</taxon>
        <taxon>Bacteroidota</taxon>
        <taxon>Bacteroidia</taxon>
        <taxon>Bacteroidales</taxon>
        <taxon>Rikenellaceae</taxon>
        <taxon>Rikenella</taxon>
    </lineage>
</organism>
<dbReference type="RefSeq" id="WP_084135293.1">
    <property type="nucleotide sequence ID" value="NZ_UGVL01000001.1"/>
</dbReference>
<dbReference type="Proteomes" id="UP000255233">
    <property type="component" value="Unassembled WGS sequence"/>
</dbReference>
<dbReference type="Pfam" id="PF16872">
    <property type="entry name" value="putAbiC"/>
    <property type="match status" value="1"/>
</dbReference>
<keyword evidence="3" id="KW-1185">Reference proteome</keyword>
<evidence type="ECO:0008006" key="4">
    <source>
        <dbReference type="Google" id="ProtNLM"/>
    </source>
</evidence>
<reference evidence="2 3" key="1">
    <citation type="submission" date="2018-06" db="EMBL/GenBank/DDBJ databases">
        <authorList>
            <consortium name="Pathogen Informatics"/>
            <person name="Doyle S."/>
        </authorList>
    </citation>
    <scope>NUCLEOTIDE SEQUENCE [LARGE SCALE GENOMIC DNA]</scope>
    <source>
        <strain evidence="2 3">NCTC11190</strain>
    </source>
</reference>
<accession>A0A379MRK4</accession>
<evidence type="ECO:0000256" key="1">
    <source>
        <dbReference type="SAM" id="Phobius"/>
    </source>
</evidence>
<dbReference type="OrthoDB" id="1850524at2"/>
<keyword evidence="1" id="KW-0812">Transmembrane</keyword>
<dbReference type="InterPro" id="IPR031709">
    <property type="entry name" value="PutAbiC"/>
</dbReference>
<dbReference type="EMBL" id="UGVL01000001">
    <property type="protein sequence ID" value="SUE34153.1"/>
    <property type="molecule type" value="Genomic_DNA"/>
</dbReference>
<name>A0A379MRK4_9BACT</name>
<feature type="transmembrane region" description="Helical" evidence="1">
    <location>
        <begin position="12"/>
        <end position="33"/>
    </location>
</feature>
<keyword evidence="1" id="KW-0472">Membrane</keyword>
<proteinExistence type="predicted"/>
<gene>
    <name evidence="2" type="ORF">NCTC11190_01371</name>
</gene>
<feature type="transmembrane region" description="Helical" evidence="1">
    <location>
        <begin position="53"/>
        <end position="74"/>
    </location>
</feature>
<sequence>MENAIKQTRIWSFWAWILIVIGILVIVIFMSRPPFNDGSGNCDASLFGQYGDFIGGFVGSIFSLAGFVMLYLTLKSQQLAIKKQDYEARMESFETTVFNLLNSQQHITNDIQANFVKLIGTSDIKVITIQGREFFRFAVTERNRINKCLKSKIYDGYYSDKDDEYIENLIAEIYDRSSPSFDPCNNPEEKENEIIQKRRRQLLNKIYGITQEHWDKAHKLQEAERVKYIYDIFFKRYHYAMGHYFRNLYHILKFIDQFESAQKRQASGYNEKSEINYKCFQYAQFVQAQMSAYELALLHDNALCFENMDRLVKKYNILENCAKEYLIDHINYVS</sequence>
<protein>
    <recommendedName>
        <fullName evidence="4">Phage abortive infection protein</fullName>
    </recommendedName>
</protein>
<dbReference type="STRING" id="880526.GCA_000427365_02281"/>
<dbReference type="AlphaFoldDB" id="A0A379MRK4"/>
<keyword evidence="1" id="KW-1133">Transmembrane helix</keyword>